<dbReference type="KEGG" id="muc:MuYL_4933"/>
<dbReference type="InterPro" id="IPR002516">
    <property type="entry name" value="Glyco_trans_11"/>
</dbReference>
<dbReference type="PANTHER" id="PTHR11927">
    <property type="entry name" value="GALACTOSIDE 2-L-FUCOSYLTRANSFERASE"/>
    <property type="match status" value="1"/>
</dbReference>
<keyword evidence="1" id="KW-0328">Glycosyltransferase</keyword>
<accession>A0A223P404</accession>
<reference evidence="3 4" key="1">
    <citation type="submission" date="2017-08" db="EMBL/GenBank/DDBJ databases">
        <title>Complete genome sequence of Mucilaginibacter sp. strain BJC16-A31.</title>
        <authorList>
            <consortium name="Henan University of Science and Technology"/>
            <person name="You X."/>
        </authorList>
    </citation>
    <scope>NUCLEOTIDE SEQUENCE [LARGE SCALE GENOMIC DNA]</scope>
    <source>
        <strain evidence="3 4">BJC16-A31</strain>
    </source>
</reference>
<dbReference type="AlphaFoldDB" id="A0A223P404"/>
<name>A0A223P404_9SPHI</name>
<sequence>MIAIVLSGGLGNQLFQYAFIYNQHKRLNTPFFLVKNGLPIDLYRYFELEMNFFYGLDRVFFNHRGFKLLFSHHLRRGFYNRVCNLLTPRHLMVSMSEDPADVLNKAQNGTLYFGFFQSESYFKDYAAGLLNRFSIKRKYLKAYSEKFSWLKKHTSVVVIHIRMTDYKAAGENEESLILPLSYYHQIIGEIHTPANFYVIMSDDTAAVRKEFDYLEAKYFSGESEIIDFQLMMNADICVIANSTFSWWAAYLNKKKNKSVYCPKHFLGFNKGEDYPAKIYPANWVTVPVL</sequence>
<evidence type="ECO:0000313" key="3">
    <source>
        <dbReference type="EMBL" id="ASU36816.1"/>
    </source>
</evidence>
<dbReference type="EMBL" id="CP022743">
    <property type="protein sequence ID" value="ASU36816.1"/>
    <property type="molecule type" value="Genomic_DNA"/>
</dbReference>
<keyword evidence="2" id="KW-0808">Transferase</keyword>
<dbReference type="GO" id="GO:0008107">
    <property type="term" value="F:galactoside 2-alpha-L-fucosyltransferase activity"/>
    <property type="evidence" value="ECO:0007669"/>
    <property type="project" value="InterPro"/>
</dbReference>
<evidence type="ECO:0000256" key="1">
    <source>
        <dbReference type="ARBA" id="ARBA00022676"/>
    </source>
</evidence>
<evidence type="ECO:0000313" key="4">
    <source>
        <dbReference type="Proteomes" id="UP000215002"/>
    </source>
</evidence>
<dbReference type="PANTHER" id="PTHR11927:SF9">
    <property type="entry name" value="L-FUCOSYLTRANSFERASE"/>
    <property type="match status" value="1"/>
</dbReference>
<dbReference type="Proteomes" id="UP000215002">
    <property type="component" value="Chromosome"/>
</dbReference>
<dbReference type="OrthoDB" id="9794601at2"/>
<protein>
    <recommendedName>
        <fullName evidence="5">Glycosyl transferase family 11</fullName>
    </recommendedName>
</protein>
<dbReference type="Pfam" id="PF01531">
    <property type="entry name" value="Glyco_transf_11"/>
    <property type="match status" value="1"/>
</dbReference>
<dbReference type="CDD" id="cd11301">
    <property type="entry name" value="Fut1_Fut2_like"/>
    <property type="match status" value="1"/>
</dbReference>
<keyword evidence="4" id="KW-1185">Reference proteome</keyword>
<dbReference type="RefSeq" id="WP_094572782.1">
    <property type="nucleotide sequence ID" value="NZ_CP022743.1"/>
</dbReference>
<proteinExistence type="predicted"/>
<gene>
    <name evidence="3" type="ORF">MuYL_4933</name>
</gene>
<evidence type="ECO:0000256" key="2">
    <source>
        <dbReference type="ARBA" id="ARBA00022679"/>
    </source>
</evidence>
<dbReference type="GO" id="GO:0016020">
    <property type="term" value="C:membrane"/>
    <property type="evidence" value="ECO:0007669"/>
    <property type="project" value="InterPro"/>
</dbReference>
<evidence type="ECO:0008006" key="5">
    <source>
        <dbReference type="Google" id="ProtNLM"/>
    </source>
</evidence>
<dbReference type="GO" id="GO:0005975">
    <property type="term" value="P:carbohydrate metabolic process"/>
    <property type="evidence" value="ECO:0007669"/>
    <property type="project" value="InterPro"/>
</dbReference>
<organism evidence="3 4">
    <name type="scientific">Mucilaginibacter xinganensis</name>
    <dbReference type="NCBI Taxonomy" id="1234841"/>
    <lineage>
        <taxon>Bacteria</taxon>
        <taxon>Pseudomonadati</taxon>
        <taxon>Bacteroidota</taxon>
        <taxon>Sphingobacteriia</taxon>
        <taxon>Sphingobacteriales</taxon>
        <taxon>Sphingobacteriaceae</taxon>
        <taxon>Mucilaginibacter</taxon>
    </lineage>
</organism>